<accession>A0ABW4ZMI8</accession>
<keyword evidence="2" id="KW-1185">Reference proteome</keyword>
<protein>
    <submittedName>
        <fullName evidence="1">Uncharacterized protein</fullName>
    </submittedName>
</protein>
<evidence type="ECO:0000313" key="2">
    <source>
        <dbReference type="Proteomes" id="UP001597387"/>
    </source>
</evidence>
<sequence length="246" mass="28252">MITTYRLLTTAGLFLTLSKGAFSQALNDSSYIAAASQNLTNFYLSQQRESSSIFNGRYYFDHISLHDNEHTFFGNGQFVQGSITSEGYSYNDLDVAYDIVRDELIVIGPDKKSKVIVNPKFVESFFVQGHTFINLKTDTESEEQIPSGYYDLLHKGPSVLLAKRQKKVHESVNQFDVKRNASVNDRYYLLRDSVFRQVKTKGDLVNLFGTNRSQIQQYIKTNKLNFKKEKERSILRVVGYFDSIKN</sequence>
<gene>
    <name evidence="1" type="ORF">ACFSJU_09945</name>
</gene>
<dbReference type="EMBL" id="JBHUHZ010000001">
    <property type="protein sequence ID" value="MFD2162712.1"/>
    <property type="molecule type" value="Genomic_DNA"/>
</dbReference>
<dbReference type="Proteomes" id="UP001597387">
    <property type="component" value="Unassembled WGS sequence"/>
</dbReference>
<organism evidence="1 2">
    <name type="scientific">Paradesertivirga mongoliensis</name>
    <dbReference type="NCBI Taxonomy" id="2100740"/>
    <lineage>
        <taxon>Bacteria</taxon>
        <taxon>Pseudomonadati</taxon>
        <taxon>Bacteroidota</taxon>
        <taxon>Sphingobacteriia</taxon>
        <taxon>Sphingobacteriales</taxon>
        <taxon>Sphingobacteriaceae</taxon>
        <taxon>Paradesertivirga</taxon>
    </lineage>
</organism>
<dbReference type="RefSeq" id="WP_255903063.1">
    <property type="nucleotide sequence ID" value="NZ_JAFMZO010000003.1"/>
</dbReference>
<evidence type="ECO:0000313" key="1">
    <source>
        <dbReference type="EMBL" id="MFD2162712.1"/>
    </source>
</evidence>
<comment type="caution">
    <text evidence="1">The sequence shown here is derived from an EMBL/GenBank/DDBJ whole genome shotgun (WGS) entry which is preliminary data.</text>
</comment>
<name>A0ABW4ZMI8_9SPHI</name>
<reference evidence="2" key="1">
    <citation type="journal article" date="2019" name="Int. J. Syst. Evol. Microbiol.">
        <title>The Global Catalogue of Microorganisms (GCM) 10K type strain sequencing project: providing services to taxonomists for standard genome sequencing and annotation.</title>
        <authorList>
            <consortium name="The Broad Institute Genomics Platform"/>
            <consortium name="The Broad Institute Genome Sequencing Center for Infectious Disease"/>
            <person name="Wu L."/>
            <person name="Ma J."/>
        </authorList>
    </citation>
    <scope>NUCLEOTIDE SEQUENCE [LARGE SCALE GENOMIC DNA]</scope>
    <source>
        <strain evidence="2">KCTC 42217</strain>
    </source>
</reference>
<proteinExistence type="predicted"/>